<dbReference type="GO" id="GO:0031267">
    <property type="term" value="F:small GTPase binding"/>
    <property type="evidence" value="ECO:0007669"/>
    <property type="project" value="InterPro"/>
</dbReference>
<evidence type="ECO:0000256" key="10">
    <source>
        <dbReference type="ARBA" id="ARBA00023212"/>
    </source>
</evidence>
<evidence type="ECO:0000259" key="15">
    <source>
        <dbReference type="Pfam" id="PF13851"/>
    </source>
</evidence>
<dbReference type="EMBL" id="KZ312452">
    <property type="protein sequence ID" value="KAG8240423.1"/>
    <property type="molecule type" value="Genomic_DNA"/>
</dbReference>
<protein>
    <recommendedName>
        <fullName evidence="4">Dynein regulatory complex subunit 4</fullName>
    </recommendedName>
    <alternativeName>
        <fullName evidence="12">Growth arrest-specific protein 8</fullName>
    </alternativeName>
</protein>
<evidence type="ECO:0000256" key="3">
    <source>
        <dbReference type="ARBA" id="ARBA00009859"/>
    </source>
</evidence>
<feature type="coiled-coil region" evidence="13">
    <location>
        <begin position="216"/>
        <end position="278"/>
    </location>
</feature>
<evidence type="ECO:0000256" key="9">
    <source>
        <dbReference type="ARBA" id="ARBA00023069"/>
    </source>
</evidence>
<dbReference type="GO" id="GO:0031514">
    <property type="term" value="C:motile cilium"/>
    <property type="evidence" value="ECO:0007669"/>
    <property type="project" value="UniProtKB-SubCell"/>
</dbReference>
<feature type="region of interest" description="Disordered" evidence="14">
    <location>
        <begin position="1"/>
        <end position="41"/>
    </location>
</feature>
<evidence type="ECO:0000256" key="4">
    <source>
        <dbReference type="ARBA" id="ARBA00021301"/>
    </source>
</evidence>
<dbReference type="OrthoDB" id="275583at2759"/>
<evidence type="ECO:0000256" key="1">
    <source>
        <dbReference type="ARBA" id="ARBA00004230"/>
    </source>
</evidence>
<keyword evidence="11" id="KW-0966">Cell projection</keyword>
<keyword evidence="7" id="KW-0282">Flagellum</keyword>
<dbReference type="PANTHER" id="PTHR31543">
    <property type="entry name" value="DYNEIN REGULATORY COMPLEX SUBUNIT 4"/>
    <property type="match status" value="1"/>
</dbReference>
<evidence type="ECO:0000256" key="14">
    <source>
        <dbReference type="SAM" id="MobiDB-lite"/>
    </source>
</evidence>
<dbReference type="GO" id="GO:0048870">
    <property type="term" value="P:cell motility"/>
    <property type="evidence" value="ECO:0007669"/>
    <property type="project" value="InterPro"/>
</dbReference>
<feature type="non-terminal residue" evidence="16">
    <location>
        <position position="362"/>
    </location>
</feature>
<feature type="region of interest" description="Disordered" evidence="14">
    <location>
        <begin position="325"/>
        <end position="346"/>
    </location>
</feature>
<name>A0A8K0PD53_LADFU</name>
<dbReference type="Proteomes" id="UP000792457">
    <property type="component" value="Unassembled WGS sequence"/>
</dbReference>
<proteinExistence type="inferred from homology"/>
<dbReference type="Pfam" id="PF13851">
    <property type="entry name" value="GAS"/>
    <property type="match status" value="1"/>
</dbReference>
<dbReference type="InterPro" id="IPR025593">
    <property type="entry name" value="GAS8_dom"/>
</dbReference>
<feature type="domain" description="Growth arrest-specific protein 8" evidence="15">
    <location>
        <begin position="190"/>
        <end position="301"/>
    </location>
</feature>
<evidence type="ECO:0000313" key="17">
    <source>
        <dbReference type="Proteomes" id="UP000792457"/>
    </source>
</evidence>
<comment type="caution">
    <text evidence="16">The sequence shown here is derived from an EMBL/GenBank/DDBJ whole genome shotgun (WGS) entry which is preliminary data.</text>
</comment>
<keyword evidence="9" id="KW-0969">Cilium</keyword>
<comment type="subcellular location">
    <subcellularLocation>
        <location evidence="1">Cell projection</location>
        <location evidence="1">Cilium</location>
        <location evidence="1">Flagellum</location>
    </subcellularLocation>
    <subcellularLocation>
        <location evidence="2">Cytoplasm</location>
        <location evidence="2">Cytoskeleton</location>
    </subcellularLocation>
</comment>
<evidence type="ECO:0000256" key="12">
    <source>
        <dbReference type="ARBA" id="ARBA00031568"/>
    </source>
</evidence>
<dbReference type="GO" id="GO:0005874">
    <property type="term" value="C:microtubule"/>
    <property type="evidence" value="ECO:0007669"/>
    <property type="project" value="UniProtKB-KW"/>
</dbReference>
<evidence type="ECO:0000256" key="6">
    <source>
        <dbReference type="ARBA" id="ARBA00022701"/>
    </source>
</evidence>
<keyword evidence="10" id="KW-0206">Cytoskeleton</keyword>
<feature type="compositionally biased region" description="Basic and acidic residues" evidence="14">
    <location>
        <begin position="31"/>
        <end position="41"/>
    </location>
</feature>
<sequence length="362" mass="41670">PPKKGKGGGGGKKKGGGSSSGGVVDGIDTTEMNREQLEGHAHRLREELEREREERNFFQLERDKLKSFWDITRKELDETKAELRYAENMVSLKLSQEAHQDEEGHLLSDLKKIKEKLLEIELDHQEQIRALRLKHSEEVGALQEKFLRESKEIESKGERNLVSLRAEMTLAHQMELTEVEERKNMQINILMRNHEQAFTDAKNYYNDITLNNLALIGSLKEEMENLKQQTVRMEKQVRTLQAENNKLVQPLHLARKEVAELRRNLQNYERDKTCLSEVLERKDASIRELQWEVTRITKAHDDLICTYEAKLRQYGIPESELGFEPLHLSGAPPPSRGSTHDASITIGKRQRLGPAGLVTVNQ</sequence>
<comment type="similarity">
    <text evidence="3">Belongs to the DRC4 family.</text>
</comment>
<keyword evidence="5" id="KW-0963">Cytoplasm</keyword>
<evidence type="ECO:0000256" key="13">
    <source>
        <dbReference type="SAM" id="Coils"/>
    </source>
</evidence>
<gene>
    <name evidence="16" type="ORF">J437_LFUL003137</name>
</gene>
<dbReference type="GO" id="GO:0005794">
    <property type="term" value="C:Golgi apparatus"/>
    <property type="evidence" value="ECO:0007669"/>
    <property type="project" value="TreeGrafter"/>
</dbReference>
<keyword evidence="8 13" id="KW-0175">Coiled coil</keyword>
<organism evidence="16 17">
    <name type="scientific">Ladona fulva</name>
    <name type="common">Scarce chaser dragonfly</name>
    <name type="synonym">Libellula fulva</name>
    <dbReference type="NCBI Taxonomy" id="123851"/>
    <lineage>
        <taxon>Eukaryota</taxon>
        <taxon>Metazoa</taxon>
        <taxon>Ecdysozoa</taxon>
        <taxon>Arthropoda</taxon>
        <taxon>Hexapoda</taxon>
        <taxon>Insecta</taxon>
        <taxon>Pterygota</taxon>
        <taxon>Palaeoptera</taxon>
        <taxon>Odonata</taxon>
        <taxon>Epiprocta</taxon>
        <taxon>Anisoptera</taxon>
        <taxon>Libelluloidea</taxon>
        <taxon>Libellulidae</taxon>
        <taxon>Ladona</taxon>
    </lineage>
</organism>
<evidence type="ECO:0000313" key="16">
    <source>
        <dbReference type="EMBL" id="KAG8240423.1"/>
    </source>
</evidence>
<keyword evidence="17" id="KW-1185">Reference proteome</keyword>
<dbReference type="GO" id="GO:0008017">
    <property type="term" value="F:microtubule binding"/>
    <property type="evidence" value="ECO:0007669"/>
    <property type="project" value="InterPro"/>
</dbReference>
<evidence type="ECO:0000256" key="7">
    <source>
        <dbReference type="ARBA" id="ARBA00022846"/>
    </source>
</evidence>
<evidence type="ECO:0000256" key="8">
    <source>
        <dbReference type="ARBA" id="ARBA00023054"/>
    </source>
</evidence>
<evidence type="ECO:0000256" key="5">
    <source>
        <dbReference type="ARBA" id="ARBA00022490"/>
    </source>
</evidence>
<keyword evidence="6" id="KW-0493">Microtubule</keyword>
<reference evidence="16" key="1">
    <citation type="submission" date="2013-04" db="EMBL/GenBank/DDBJ databases">
        <authorList>
            <person name="Qu J."/>
            <person name="Murali S.C."/>
            <person name="Bandaranaike D."/>
            <person name="Bellair M."/>
            <person name="Blankenburg K."/>
            <person name="Chao H."/>
            <person name="Dinh H."/>
            <person name="Doddapaneni H."/>
            <person name="Downs B."/>
            <person name="Dugan-Rocha S."/>
            <person name="Elkadiri S."/>
            <person name="Gnanaolivu R.D."/>
            <person name="Hernandez B."/>
            <person name="Javaid M."/>
            <person name="Jayaseelan J.C."/>
            <person name="Lee S."/>
            <person name="Li M."/>
            <person name="Ming W."/>
            <person name="Munidasa M."/>
            <person name="Muniz J."/>
            <person name="Nguyen L."/>
            <person name="Ongeri F."/>
            <person name="Osuji N."/>
            <person name="Pu L.-L."/>
            <person name="Puazo M."/>
            <person name="Qu C."/>
            <person name="Quiroz J."/>
            <person name="Raj R."/>
            <person name="Weissenberger G."/>
            <person name="Xin Y."/>
            <person name="Zou X."/>
            <person name="Han Y."/>
            <person name="Richards S."/>
            <person name="Worley K."/>
            <person name="Muzny D."/>
            <person name="Gibbs R."/>
        </authorList>
    </citation>
    <scope>NUCLEOTIDE SEQUENCE</scope>
    <source>
        <strain evidence="16">Sampled in the wild</strain>
    </source>
</reference>
<evidence type="ECO:0000256" key="11">
    <source>
        <dbReference type="ARBA" id="ARBA00023273"/>
    </source>
</evidence>
<evidence type="ECO:0000256" key="2">
    <source>
        <dbReference type="ARBA" id="ARBA00004245"/>
    </source>
</evidence>
<dbReference type="InterPro" id="IPR039308">
    <property type="entry name" value="GAS8"/>
</dbReference>
<dbReference type="AlphaFoldDB" id="A0A8K0PD53"/>
<feature type="compositionally biased region" description="Basic residues" evidence="14">
    <location>
        <begin position="1"/>
        <end position="15"/>
    </location>
</feature>
<reference evidence="16" key="2">
    <citation type="submission" date="2017-10" db="EMBL/GenBank/DDBJ databases">
        <title>Ladona fulva Genome sequencing and assembly.</title>
        <authorList>
            <person name="Murali S."/>
            <person name="Richards S."/>
            <person name="Bandaranaike D."/>
            <person name="Bellair M."/>
            <person name="Blankenburg K."/>
            <person name="Chao H."/>
            <person name="Dinh H."/>
            <person name="Doddapaneni H."/>
            <person name="Dugan-Rocha S."/>
            <person name="Elkadiri S."/>
            <person name="Gnanaolivu R."/>
            <person name="Hernandez B."/>
            <person name="Skinner E."/>
            <person name="Javaid M."/>
            <person name="Lee S."/>
            <person name="Li M."/>
            <person name="Ming W."/>
            <person name="Munidasa M."/>
            <person name="Muniz J."/>
            <person name="Nguyen L."/>
            <person name="Hughes D."/>
            <person name="Osuji N."/>
            <person name="Pu L.-L."/>
            <person name="Puazo M."/>
            <person name="Qu C."/>
            <person name="Quiroz J."/>
            <person name="Raj R."/>
            <person name="Weissenberger G."/>
            <person name="Xin Y."/>
            <person name="Zou X."/>
            <person name="Han Y."/>
            <person name="Worley K."/>
            <person name="Muzny D."/>
            <person name="Gibbs R."/>
        </authorList>
    </citation>
    <scope>NUCLEOTIDE SEQUENCE</scope>
    <source>
        <strain evidence="16">Sampled in the wild</strain>
    </source>
</reference>
<accession>A0A8K0PD53</accession>
<dbReference type="PANTHER" id="PTHR31543:SF0">
    <property type="entry name" value="DYNEIN REGULATORY COMPLEX SUBUNIT 4"/>
    <property type="match status" value="1"/>
</dbReference>